<comment type="pathway">
    <text evidence="1">Cofactor biosynthesis; coenzyme A biosynthesis.</text>
</comment>
<evidence type="ECO:0000313" key="4">
    <source>
        <dbReference type="EMBL" id="WOH08537.1"/>
    </source>
</evidence>
<evidence type="ECO:0008006" key="6">
    <source>
        <dbReference type="Google" id="ProtNLM"/>
    </source>
</evidence>
<keyword evidence="2" id="KW-0547">Nucleotide-binding</keyword>
<dbReference type="InterPro" id="IPR001977">
    <property type="entry name" value="Depp_CoAkinase"/>
</dbReference>
<reference evidence="4" key="1">
    <citation type="journal article" date="2016" name="Nat. Genet.">
        <title>A high-quality carrot genome assembly provides new insights into carotenoid accumulation and asterid genome evolution.</title>
        <authorList>
            <person name="Iorizzo M."/>
            <person name="Ellison S."/>
            <person name="Senalik D."/>
            <person name="Zeng P."/>
            <person name="Satapoomin P."/>
            <person name="Huang J."/>
            <person name="Bowman M."/>
            <person name="Iovene M."/>
            <person name="Sanseverino W."/>
            <person name="Cavagnaro P."/>
            <person name="Yildiz M."/>
            <person name="Macko-Podgorni A."/>
            <person name="Moranska E."/>
            <person name="Grzebelus E."/>
            <person name="Grzebelus D."/>
            <person name="Ashrafi H."/>
            <person name="Zheng Z."/>
            <person name="Cheng S."/>
            <person name="Spooner D."/>
            <person name="Van Deynze A."/>
            <person name="Simon P."/>
        </authorList>
    </citation>
    <scope>NUCLEOTIDE SEQUENCE</scope>
    <source>
        <tissue evidence="4">Leaf</tissue>
    </source>
</reference>
<dbReference type="AlphaFoldDB" id="A0AAF0XK70"/>
<evidence type="ECO:0000256" key="1">
    <source>
        <dbReference type="ARBA" id="ARBA00004724"/>
    </source>
</evidence>
<reference evidence="4" key="2">
    <citation type="submission" date="2022-03" db="EMBL/GenBank/DDBJ databases">
        <title>Draft title - Genomic analysis of global carrot germplasm unveils the trajectory of domestication and the origin of high carotenoid orange carrot.</title>
        <authorList>
            <person name="Iorizzo M."/>
            <person name="Ellison S."/>
            <person name="Senalik D."/>
            <person name="Macko-Podgorni A."/>
            <person name="Grzebelus D."/>
            <person name="Bostan H."/>
            <person name="Rolling W."/>
            <person name="Curaba J."/>
            <person name="Simon P."/>
        </authorList>
    </citation>
    <scope>NUCLEOTIDE SEQUENCE</scope>
    <source>
        <tissue evidence="4">Leaf</tissue>
    </source>
</reference>
<evidence type="ECO:0000256" key="3">
    <source>
        <dbReference type="ARBA" id="ARBA00022840"/>
    </source>
</evidence>
<evidence type="ECO:0000256" key="2">
    <source>
        <dbReference type="ARBA" id="ARBA00022741"/>
    </source>
</evidence>
<gene>
    <name evidence="4" type="ORF">DCAR_0727978</name>
</gene>
<dbReference type="Proteomes" id="UP000077755">
    <property type="component" value="Chromosome 7"/>
</dbReference>
<dbReference type="NCBIfam" id="TIGR00152">
    <property type="entry name" value="dephospho-CoA kinase"/>
    <property type="match status" value="1"/>
</dbReference>
<dbReference type="Pfam" id="PF01121">
    <property type="entry name" value="CoaE"/>
    <property type="match status" value="1"/>
</dbReference>
<accession>A0AAF0XK70</accession>
<proteinExistence type="predicted"/>
<dbReference type="GO" id="GO:0004140">
    <property type="term" value="F:dephospho-CoA kinase activity"/>
    <property type="evidence" value="ECO:0007669"/>
    <property type="project" value="InterPro"/>
</dbReference>
<dbReference type="PANTHER" id="PTHR10695">
    <property type="entry name" value="DEPHOSPHO-COA KINASE-RELATED"/>
    <property type="match status" value="1"/>
</dbReference>
<name>A0AAF0XK70_DAUCS</name>
<dbReference type="GO" id="GO:0015937">
    <property type="term" value="P:coenzyme A biosynthetic process"/>
    <property type="evidence" value="ECO:0007669"/>
    <property type="project" value="InterPro"/>
</dbReference>
<organism evidence="4 5">
    <name type="scientific">Daucus carota subsp. sativus</name>
    <name type="common">Carrot</name>
    <dbReference type="NCBI Taxonomy" id="79200"/>
    <lineage>
        <taxon>Eukaryota</taxon>
        <taxon>Viridiplantae</taxon>
        <taxon>Streptophyta</taxon>
        <taxon>Embryophyta</taxon>
        <taxon>Tracheophyta</taxon>
        <taxon>Spermatophyta</taxon>
        <taxon>Magnoliopsida</taxon>
        <taxon>eudicotyledons</taxon>
        <taxon>Gunneridae</taxon>
        <taxon>Pentapetalae</taxon>
        <taxon>asterids</taxon>
        <taxon>campanulids</taxon>
        <taxon>Apiales</taxon>
        <taxon>Apiaceae</taxon>
        <taxon>Apioideae</taxon>
        <taxon>Scandiceae</taxon>
        <taxon>Daucinae</taxon>
        <taxon>Daucus</taxon>
        <taxon>Daucus sect. Daucus</taxon>
    </lineage>
</organism>
<dbReference type="SUPFAM" id="SSF52540">
    <property type="entry name" value="P-loop containing nucleoside triphosphate hydrolases"/>
    <property type="match status" value="1"/>
</dbReference>
<dbReference type="PROSITE" id="PS51219">
    <property type="entry name" value="DPCK"/>
    <property type="match status" value="1"/>
</dbReference>
<evidence type="ECO:0000313" key="5">
    <source>
        <dbReference type="Proteomes" id="UP000077755"/>
    </source>
</evidence>
<sequence>MYFQVASVYFNNLISNSVDTDILPSNMNGQMLIYNFIIRIVRISTNMQLNHPQMITFSASPKLLAPYISQGIFQEIIKLWLKGYKVIVLDIPLLFEVKMDKWTSPTIVVWVDPETQLTRLMERDGTSMEDAKSRIDAQMPLDVKKTKADIVIDNTGSFDWRIPHNKTSIVHTPRYNEIR</sequence>
<dbReference type="EMBL" id="CP093349">
    <property type="protein sequence ID" value="WOH08537.1"/>
    <property type="molecule type" value="Genomic_DNA"/>
</dbReference>
<dbReference type="CDD" id="cd02022">
    <property type="entry name" value="DPCK"/>
    <property type="match status" value="1"/>
</dbReference>
<dbReference type="PANTHER" id="PTHR10695:SF46">
    <property type="entry name" value="BIFUNCTIONAL COENZYME A SYNTHASE-RELATED"/>
    <property type="match status" value="1"/>
</dbReference>
<dbReference type="InterPro" id="IPR027417">
    <property type="entry name" value="P-loop_NTPase"/>
</dbReference>
<dbReference type="Gene3D" id="3.40.50.300">
    <property type="entry name" value="P-loop containing nucleotide triphosphate hydrolases"/>
    <property type="match status" value="1"/>
</dbReference>
<protein>
    <recommendedName>
        <fullName evidence="6">Dephospho-CoA kinase</fullName>
    </recommendedName>
</protein>
<dbReference type="GO" id="GO:0005524">
    <property type="term" value="F:ATP binding"/>
    <property type="evidence" value="ECO:0007669"/>
    <property type="project" value="UniProtKB-KW"/>
</dbReference>
<keyword evidence="5" id="KW-1185">Reference proteome</keyword>
<keyword evidence="3" id="KW-0067">ATP-binding</keyword>